<protein>
    <submittedName>
        <fullName evidence="2">Uncharacterized protein</fullName>
    </submittedName>
</protein>
<accession>A0A3Q7G587</accession>
<evidence type="ECO:0000313" key="3">
    <source>
        <dbReference type="Proteomes" id="UP000004994"/>
    </source>
</evidence>
<organism evidence="2">
    <name type="scientific">Solanum lycopersicum</name>
    <name type="common">Tomato</name>
    <name type="synonym">Lycopersicon esculentum</name>
    <dbReference type="NCBI Taxonomy" id="4081"/>
    <lineage>
        <taxon>Eukaryota</taxon>
        <taxon>Viridiplantae</taxon>
        <taxon>Streptophyta</taxon>
        <taxon>Embryophyta</taxon>
        <taxon>Tracheophyta</taxon>
        <taxon>Spermatophyta</taxon>
        <taxon>Magnoliopsida</taxon>
        <taxon>eudicotyledons</taxon>
        <taxon>Gunneridae</taxon>
        <taxon>Pentapetalae</taxon>
        <taxon>asterids</taxon>
        <taxon>lamiids</taxon>
        <taxon>Solanales</taxon>
        <taxon>Solanaceae</taxon>
        <taxon>Solanoideae</taxon>
        <taxon>Solaneae</taxon>
        <taxon>Solanum</taxon>
        <taxon>Solanum subgen. Lycopersicon</taxon>
    </lineage>
</organism>
<keyword evidence="1" id="KW-0812">Transmembrane</keyword>
<dbReference type="AlphaFoldDB" id="A0A3Q7G587"/>
<name>A0A3Q7G587_SOLLC</name>
<dbReference type="Proteomes" id="UP000004994">
    <property type="component" value="Chromosome 4"/>
</dbReference>
<reference evidence="2" key="2">
    <citation type="submission" date="2019-01" db="UniProtKB">
        <authorList>
            <consortium name="EnsemblPlants"/>
        </authorList>
    </citation>
    <scope>IDENTIFICATION</scope>
    <source>
        <strain evidence="2">cv. Heinz 1706</strain>
    </source>
</reference>
<sequence>MFTFGGITGQVGIFLALMMNTLATSLVILRIYKFILIRIIGLFGLLSLQVIKIKIVLRKKPDSGSHKLNTDAYNKGNPGGAGGGGIIRNSDMEVSSLHIHKITECVAIM</sequence>
<keyword evidence="1" id="KW-1133">Transmembrane helix</keyword>
<evidence type="ECO:0000313" key="2">
    <source>
        <dbReference type="EnsemblPlants" id="Solyc04g051287.1.1"/>
    </source>
</evidence>
<keyword evidence="1" id="KW-0472">Membrane</keyword>
<proteinExistence type="predicted"/>
<dbReference type="Gramene" id="Solyc04g051287.1.1">
    <property type="protein sequence ID" value="Solyc04g051287.1.1"/>
    <property type="gene ID" value="Solyc04g051287.1"/>
</dbReference>
<reference evidence="2" key="1">
    <citation type="journal article" date="2012" name="Nature">
        <title>The tomato genome sequence provides insights into fleshy fruit evolution.</title>
        <authorList>
            <consortium name="Tomato Genome Consortium"/>
        </authorList>
    </citation>
    <scope>NUCLEOTIDE SEQUENCE [LARGE SCALE GENOMIC DNA]</scope>
    <source>
        <strain evidence="2">cv. Heinz 1706</strain>
    </source>
</reference>
<feature type="transmembrane region" description="Helical" evidence="1">
    <location>
        <begin position="12"/>
        <end position="29"/>
    </location>
</feature>
<dbReference type="InParanoid" id="A0A3Q7G587"/>
<dbReference type="EnsemblPlants" id="Solyc04g051287.1.1">
    <property type="protein sequence ID" value="Solyc04g051287.1.1"/>
    <property type="gene ID" value="Solyc04g051287.1"/>
</dbReference>
<keyword evidence="3" id="KW-1185">Reference proteome</keyword>
<evidence type="ECO:0000256" key="1">
    <source>
        <dbReference type="SAM" id="Phobius"/>
    </source>
</evidence>
<feature type="transmembrane region" description="Helical" evidence="1">
    <location>
        <begin position="35"/>
        <end position="57"/>
    </location>
</feature>